<keyword evidence="1" id="KW-1133">Transmembrane helix</keyword>
<evidence type="ECO:0000313" key="4">
    <source>
        <dbReference type="EMBL" id="GGE16960.1"/>
    </source>
</evidence>
<dbReference type="EMBL" id="BMFJ01000001">
    <property type="protein sequence ID" value="GGE16960.1"/>
    <property type="molecule type" value="Genomic_DNA"/>
</dbReference>
<reference evidence="5" key="1">
    <citation type="journal article" date="2019" name="Int. J. Syst. Evol. Microbiol.">
        <title>The Global Catalogue of Microorganisms (GCM) 10K type strain sequencing project: providing services to taxonomists for standard genome sequencing and annotation.</title>
        <authorList>
            <consortium name="The Broad Institute Genomics Platform"/>
            <consortium name="The Broad Institute Genome Sequencing Center for Infectious Disease"/>
            <person name="Wu L."/>
            <person name="Ma J."/>
        </authorList>
    </citation>
    <scope>NUCLEOTIDE SEQUENCE [LARGE SCALE GENOMIC DNA]</scope>
    <source>
        <strain evidence="5">CGMCC 1.12664</strain>
    </source>
</reference>
<keyword evidence="5" id="KW-1185">Reference proteome</keyword>
<name>A0A916ZWJ8_9RHOB</name>
<evidence type="ECO:0000256" key="2">
    <source>
        <dbReference type="SAM" id="SignalP"/>
    </source>
</evidence>
<evidence type="ECO:0000313" key="5">
    <source>
        <dbReference type="Proteomes" id="UP000612855"/>
    </source>
</evidence>
<keyword evidence="2" id="KW-0732">Signal</keyword>
<sequence>MFHRLCLLPFVMLAPCAGLAATVHTDLASFLTAAPGAAVETFESLCVGEAVTSLPTPHYDFGLLGNGQDPVGYAQSNGGTVSSGVRTIVNSGNALFPGAGPIVVAADAGYEITGFGYWNTGGDDTTRLTAFVGGASVLSEVSAFGAVFLGFAGMSGVSSLSISGETGNGWFSIDDMWVETAAMPAVPLPATSVLLLAALGAVGAAAHRKRPSK</sequence>
<feature type="signal peptide" evidence="2">
    <location>
        <begin position="1"/>
        <end position="20"/>
    </location>
</feature>
<feature type="domain" description="Ice-binding protein C-terminal" evidence="3">
    <location>
        <begin position="185"/>
        <end position="209"/>
    </location>
</feature>
<keyword evidence="1" id="KW-0812">Transmembrane</keyword>
<feature type="chain" id="PRO_5037571890" description="Ice-binding protein C-terminal domain-containing protein" evidence="2">
    <location>
        <begin position="21"/>
        <end position="213"/>
    </location>
</feature>
<proteinExistence type="predicted"/>
<keyword evidence="1" id="KW-0472">Membrane</keyword>
<evidence type="ECO:0000259" key="3">
    <source>
        <dbReference type="Pfam" id="PF07589"/>
    </source>
</evidence>
<dbReference type="AlphaFoldDB" id="A0A916ZWJ8"/>
<accession>A0A916ZWJ8</accession>
<dbReference type="InterPro" id="IPR013424">
    <property type="entry name" value="Ice-binding_C"/>
</dbReference>
<dbReference type="RefSeq" id="WP_188475791.1">
    <property type="nucleotide sequence ID" value="NZ_BMFJ01000001.1"/>
</dbReference>
<evidence type="ECO:0000256" key="1">
    <source>
        <dbReference type="SAM" id="Phobius"/>
    </source>
</evidence>
<feature type="transmembrane region" description="Helical" evidence="1">
    <location>
        <begin position="186"/>
        <end position="206"/>
    </location>
</feature>
<comment type="caution">
    <text evidence="4">The sequence shown here is derived from an EMBL/GenBank/DDBJ whole genome shotgun (WGS) entry which is preliminary data.</text>
</comment>
<gene>
    <name evidence="4" type="ORF">GCM10011360_02190</name>
</gene>
<organism evidence="4 5">
    <name type="scientific">Primorskyibacter flagellatus</name>
    <dbReference type="NCBI Taxonomy" id="1387277"/>
    <lineage>
        <taxon>Bacteria</taxon>
        <taxon>Pseudomonadati</taxon>
        <taxon>Pseudomonadota</taxon>
        <taxon>Alphaproteobacteria</taxon>
        <taxon>Rhodobacterales</taxon>
        <taxon>Roseobacteraceae</taxon>
        <taxon>Primorskyibacter</taxon>
    </lineage>
</organism>
<protein>
    <recommendedName>
        <fullName evidence="3">Ice-binding protein C-terminal domain-containing protein</fullName>
    </recommendedName>
</protein>
<dbReference type="Pfam" id="PF07589">
    <property type="entry name" value="PEP-CTERM"/>
    <property type="match status" value="1"/>
</dbReference>
<dbReference type="Proteomes" id="UP000612855">
    <property type="component" value="Unassembled WGS sequence"/>
</dbReference>